<gene>
    <name evidence="7" type="ORF">ACFQGB_20360</name>
</gene>
<comment type="cofactor">
    <cofactor evidence="1">
        <name>Zn(2+)</name>
        <dbReference type="ChEBI" id="CHEBI:29105"/>
    </cofactor>
</comment>
<name>A0ABD5VI59_9EURY</name>
<dbReference type="InterPro" id="IPR055438">
    <property type="entry name" value="AstE_AspA_cat"/>
</dbReference>
<dbReference type="EMBL" id="JBHSXN010000005">
    <property type="protein sequence ID" value="MFC6955222.1"/>
    <property type="molecule type" value="Genomic_DNA"/>
</dbReference>
<evidence type="ECO:0000259" key="6">
    <source>
        <dbReference type="Pfam" id="PF24827"/>
    </source>
</evidence>
<evidence type="ECO:0000256" key="5">
    <source>
        <dbReference type="SAM" id="MobiDB-lite"/>
    </source>
</evidence>
<evidence type="ECO:0000256" key="1">
    <source>
        <dbReference type="ARBA" id="ARBA00001947"/>
    </source>
</evidence>
<dbReference type="PANTHER" id="PTHR15162">
    <property type="entry name" value="ASPARTOACYLASE"/>
    <property type="match status" value="1"/>
</dbReference>
<keyword evidence="2" id="KW-0479">Metal-binding</keyword>
<dbReference type="InterPro" id="IPR050178">
    <property type="entry name" value="AspA/AstE_fam"/>
</dbReference>
<evidence type="ECO:0000313" key="8">
    <source>
        <dbReference type="Proteomes" id="UP001596395"/>
    </source>
</evidence>
<protein>
    <submittedName>
        <fullName evidence="7">Succinylglutamate desuccinylase/aspartoacylase family protein</fullName>
    </submittedName>
</protein>
<dbReference type="GO" id="GO:0046872">
    <property type="term" value="F:metal ion binding"/>
    <property type="evidence" value="ECO:0007669"/>
    <property type="project" value="UniProtKB-KW"/>
</dbReference>
<sequence>MRTHTLGEGEPALAVVVGQHGDEPCGERAMERLFADDDLRVAGAVLFVVANERAAEAGERFVDVDLNRAYPGDPDADAYEARLATELLDVVDGLPVLDLHSTVSTAEPFALYQRLTPETRRLLERTGLDRAVDIRTEAGGLTSHVDGVAVECGLKGTETAVDNAERVVRNALATAGVLDGDGVVADPTVFEVTDRVDGTGYEFLGENFVAVPAGTPFARRGDDELVADDPFYPVLMSTDGYDDSVGFRARRRGPLSELPDDDESD</sequence>
<dbReference type="RefSeq" id="WP_336352155.1">
    <property type="nucleotide sequence ID" value="NZ_JAZAQL010000005.1"/>
</dbReference>
<feature type="domain" description="Succinylglutamate desuccinylase/Aspartoacylase catalytic" evidence="6">
    <location>
        <begin position="11"/>
        <end position="132"/>
    </location>
</feature>
<evidence type="ECO:0000256" key="4">
    <source>
        <dbReference type="ARBA" id="ARBA00022833"/>
    </source>
</evidence>
<dbReference type="Gene3D" id="3.40.630.10">
    <property type="entry name" value="Zn peptidases"/>
    <property type="match status" value="1"/>
</dbReference>
<keyword evidence="8" id="KW-1185">Reference proteome</keyword>
<dbReference type="Pfam" id="PF24827">
    <property type="entry name" value="AstE_AspA_cat"/>
    <property type="match status" value="1"/>
</dbReference>
<dbReference type="Proteomes" id="UP001596395">
    <property type="component" value="Unassembled WGS sequence"/>
</dbReference>
<dbReference type="AlphaFoldDB" id="A0ABD5VI59"/>
<evidence type="ECO:0000256" key="3">
    <source>
        <dbReference type="ARBA" id="ARBA00022801"/>
    </source>
</evidence>
<reference evidence="7 8" key="1">
    <citation type="journal article" date="2019" name="Int. J. Syst. Evol. Microbiol.">
        <title>The Global Catalogue of Microorganisms (GCM) 10K type strain sequencing project: providing services to taxonomists for standard genome sequencing and annotation.</title>
        <authorList>
            <consortium name="The Broad Institute Genomics Platform"/>
            <consortium name="The Broad Institute Genome Sequencing Center for Infectious Disease"/>
            <person name="Wu L."/>
            <person name="Ma J."/>
        </authorList>
    </citation>
    <scope>NUCLEOTIDE SEQUENCE [LARGE SCALE GENOMIC DNA]</scope>
    <source>
        <strain evidence="7 8">GX26</strain>
    </source>
</reference>
<evidence type="ECO:0000256" key="2">
    <source>
        <dbReference type="ARBA" id="ARBA00022723"/>
    </source>
</evidence>
<keyword evidence="4" id="KW-0862">Zinc</keyword>
<feature type="region of interest" description="Disordered" evidence="5">
    <location>
        <begin position="241"/>
        <end position="265"/>
    </location>
</feature>
<dbReference type="SUPFAM" id="SSF53187">
    <property type="entry name" value="Zn-dependent exopeptidases"/>
    <property type="match status" value="1"/>
</dbReference>
<dbReference type="PANTHER" id="PTHR15162:SF7">
    <property type="entry name" value="SUCCINYLGLUTAMATE DESUCCINYLASE"/>
    <property type="match status" value="1"/>
</dbReference>
<accession>A0ABD5VI59</accession>
<evidence type="ECO:0000313" key="7">
    <source>
        <dbReference type="EMBL" id="MFC6955222.1"/>
    </source>
</evidence>
<keyword evidence="3" id="KW-0378">Hydrolase</keyword>
<organism evidence="7 8">
    <name type="scientific">Halorubellus litoreus</name>
    <dbReference type="NCBI Taxonomy" id="755308"/>
    <lineage>
        <taxon>Archaea</taxon>
        <taxon>Methanobacteriati</taxon>
        <taxon>Methanobacteriota</taxon>
        <taxon>Stenosarchaea group</taxon>
        <taxon>Halobacteria</taxon>
        <taxon>Halobacteriales</taxon>
        <taxon>Halorubellaceae</taxon>
        <taxon>Halorubellus</taxon>
    </lineage>
</organism>
<proteinExistence type="predicted"/>
<dbReference type="GO" id="GO:0016787">
    <property type="term" value="F:hydrolase activity"/>
    <property type="evidence" value="ECO:0007669"/>
    <property type="project" value="UniProtKB-KW"/>
</dbReference>
<comment type="caution">
    <text evidence="7">The sequence shown here is derived from an EMBL/GenBank/DDBJ whole genome shotgun (WGS) entry which is preliminary data.</text>
</comment>